<keyword evidence="2" id="KW-1185">Reference proteome</keyword>
<dbReference type="KEGG" id="acn:ACIS_01138"/>
<reference evidence="1 2" key="1">
    <citation type="journal article" date="2010" name="J. Bacteriol.">
        <title>Complete genome sequence of Anaplasma marginale subsp. centrale.</title>
        <authorList>
            <person name="Herndon D.R."/>
            <person name="Palmer G.H."/>
            <person name="Shkap V."/>
            <person name="Knowles D.P. Jr."/>
            <person name="Brayton K.A."/>
        </authorList>
    </citation>
    <scope>NUCLEOTIDE SEQUENCE [LARGE SCALE GENOMIC DNA]</scope>
    <source>
        <strain evidence="1 2">Israel</strain>
    </source>
</reference>
<organism evidence="1 2">
    <name type="scientific">Anaplasma centrale (strain Israel)</name>
    <name type="common">Anaplasma marginale subsp. centrale (strain Israel)</name>
    <dbReference type="NCBI Taxonomy" id="574556"/>
    <lineage>
        <taxon>Bacteria</taxon>
        <taxon>Pseudomonadati</taxon>
        <taxon>Pseudomonadota</taxon>
        <taxon>Alphaproteobacteria</taxon>
        <taxon>Rickettsiales</taxon>
        <taxon>Anaplasmataceae</taxon>
        <taxon>Anaplasma</taxon>
    </lineage>
</organism>
<evidence type="ECO:0000313" key="1">
    <source>
        <dbReference type="EMBL" id="ACZ49603.1"/>
    </source>
</evidence>
<dbReference type="HOGENOM" id="CLU_012790_0_0_5"/>
<dbReference type="Proteomes" id="UP000000630">
    <property type="component" value="Chromosome"/>
</dbReference>
<proteinExistence type="predicted"/>
<sequence>MNRQAFLTELQHAWHALDLRTLEYALRMSSYVTEALESSDVTTLVRQCSEIFLRIQDDLTVTQDGRALHEYNRYVRDVLGRALSALCAISALHKNEGYLTPYRSIRHILDSSVPSAEKYRCLLVEFMEALQPARVGYFPEAYSSTSVGRVRTVIMRNATQLYICSTTHDRYINQLHECLLKILEKVPFLLATCERILLVRELLARISDINAPQPASAHAESLQLRYLDLVTKIDLALSRRSEIAALGGVQEPEMSLPYVAKLFEIICSISITNLVQHRTEYPGLRATLEQLVQLGRDIASSGFLNAEQSVIFGEVHLPLVERMRELCKHIDKYTKYATQGRNAEAMQKWHGEIMPLLRMVSGLTHAAQVSEEDDTHGSGEIFRKVRLKPICQPSVTTPQNSSDIARHKYRRRCVDRFYSGLSHLMCNVHFLDSVMGQLDAKISRLCLDAGTGYDNILSGSPSGDRLTESVYCYLATLQGTTQVTVGNVANSNALIDTTAALLSHALVMLDGHHISRTRGSSVQEQHNHAQSMVCGSDAESVRKLRYLAKLRQHMASCALVAPPKRQSAHADTLYIDTQSHFLAGVLDEGVPIAQELYPTFSAVTCTHYLDTPPVVQEMPLPREIPGTAARTQYVAHESTARDMSIRGAVRSGTRLTHCMPRESVIKNAHEFPSMQEYITTHATGHASSPGYTVSADSGASGQSAVPVTAYLDGIECSGNSLGNSSPTSSPQVAHTLQHHGHGYTALW</sequence>
<gene>
    <name evidence="1" type="ordered locus">ACIS_01138</name>
</gene>
<evidence type="ECO:0000313" key="2">
    <source>
        <dbReference type="Proteomes" id="UP000000630"/>
    </source>
</evidence>
<protein>
    <submittedName>
        <fullName evidence="1">Uncharacterized protein</fullName>
    </submittedName>
</protein>
<accession>D1AT00</accession>
<dbReference type="EMBL" id="CP001759">
    <property type="protein sequence ID" value="ACZ49603.1"/>
    <property type="molecule type" value="Genomic_DNA"/>
</dbReference>
<dbReference type="AlphaFoldDB" id="D1AT00"/>
<name>D1AT00_ANACI</name>